<dbReference type="GO" id="GO:0004425">
    <property type="term" value="F:indole-3-glycerol-phosphate synthase activity"/>
    <property type="evidence" value="ECO:0007669"/>
    <property type="project" value="UniProtKB-UniRule"/>
</dbReference>
<protein>
    <recommendedName>
        <fullName evidence="9">Indole-3-glycerol phosphate synthase</fullName>
        <shortName evidence="9">IGPS</shortName>
        <ecNumber evidence="9">4.1.1.48</ecNumber>
    </recommendedName>
</protein>
<keyword evidence="6 9" id="KW-0822">Tryptophan biosynthesis</keyword>
<evidence type="ECO:0000313" key="11">
    <source>
        <dbReference type="EMBL" id="BAF59806.1"/>
    </source>
</evidence>
<dbReference type="Gene3D" id="3.20.20.70">
    <property type="entry name" value="Aldolase class I"/>
    <property type="match status" value="1"/>
</dbReference>
<dbReference type="InterPro" id="IPR013785">
    <property type="entry name" value="Aldolase_TIM"/>
</dbReference>
<sequence>MINKIIACKKADLAGQKKLLPVERLKELMTGNLPSRPLASALRRPGQVTIIAEVKRASPLKGILNKNLDPLRMAQEYGEAGAAAISVLTEERFFLGRPSDLVSVRSETALPVLRKDFIIDPYQIFESRVLGADAVLLIAAVLQGGQLAELKALADELGMSCLIEVHTEAELYRSLSAGAEIIGINNRDLGTFKTDLNKTLTLSKLIDGQKVTVVSESGIRSRNDIEMLKECGVHAALVGEALVCRPDPGRALKELKGCV</sequence>
<proteinExistence type="inferred from homology"/>
<keyword evidence="4 9" id="KW-0028">Amino-acid biosynthesis</keyword>
<evidence type="ECO:0000313" key="12">
    <source>
        <dbReference type="Proteomes" id="UP000006556"/>
    </source>
</evidence>
<keyword evidence="8 9" id="KW-0456">Lyase</keyword>
<evidence type="ECO:0000256" key="1">
    <source>
        <dbReference type="ARBA" id="ARBA00001633"/>
    </source>
</evidence>
<evidence type="ECO:0000256" key="2">
    <source>
        <dbReference type="ARBA" id="ARBA00004696"/>
    </source>
</evidence>
<comment type="similarity">
    <text evidence="3 9">Belongs to the TrpC family.</text>
</comment>
<evidence type="ECO:0000256" key="3">
    <source>
        <dbReference type="ARBA" id="ARBA00008737"/>
    </source>
</evidence>
<dbReference type="PANTHER" id="PTHR22854">
    <property type="entry name" value="TRYPTOPHAN BIOSYNTHESIS PROTEIN"/>
    <property type="match status" value="1"/>
</dbReference>
<dbReference type="Pfam" id="PF00218">
    <property type="entry name" value="IGPS"/>
    <property type="match status" value="1"/>
</dbReference>
<evidence type="ECO:0000259" key="10">
    <source>
        <dbReference type="Pfam" id="PF00218"/>
    </source>
</evidence>
<dbReference type="GO" id="GO:0000162">
    <property type="term" value="P:L-tryptophan biosynthetic process"/>
    <property type="evidence" value="ECO:0007669"/>
    <property type="project" value="UniProtKB-UniRule"/>
</dbReference>
<reference evidence="12" key="1">
    <citation type="journal article" date="2008" name="Genome Res.">
        <title>The genome of Pelotomaculum thermopropionicum reveals niche-associated evolution in anaerobic microbiota.</title>
        <authorList>
            <person name="Kosaka T."/>
            <person name="Kato S."/>
            <person name="Shimoyama T."/>
            <person name="Ishii S."/>
            <person name="Abe T."/>
            <person name="Watanabe K."/>
        </authorList>
    </citation>
    <scope>NUCLEOTIDE SEQUENCE [LARGE SCALE GENOMIC DNA]</scope>
    <source>
        <strain evidence="12">DSM 13744 / JCM 10971 / SI</strain>
    </source>
</reference>
<comment type="catalytic activity">
    <reaction evidence="1 9">
        <text>1-(2-carboxyphenylamino)-1-deoxy-D-ribulose 5-phosphate + H(+) = (1S,2R)-1-C-(indol-3-yl)glycerol 3-phosphate + CO2 + H2O</text>
        <dbReference type="Rhea" id="RHEA:23476"/>
        <dbReference type="ChEBI" id="CHEBI:15377"/>
        <dbReference type="ChEBI" id="CHEBI:15378"/>
        <dbReference type="ChEBI" id="CHEBI:16526"/>
        <dbReference type="ChEBI" id="CHEBI:58613"/>
        <dbReference type="ChEBI" id="CHEBI:58866"/>
        <dbReference type="EC" id="4.1.1.48"/>
    </reaction>
</comment>
<dbReference type="FunFam" id="3.20.20.70:FF:000024">
    <property type="entry name" value="Indole-3-glycerol phosphate synthase"/>
    <property type="match status" value="1"/>
</dbReference>
<dbReference type="InterPro" id="IPR045186">
    <property type="entry name" value="Indole-3-glycerol_P_synth"/>
</dbReference>
<evidence type="ECO:0000256" key="9">
    <source>
        <dbReference type="HAMAP-Rule" id="MF_00134"/>
    </source>
</evidence>
<dbReference type="GO" id="GO:0004640">
    <property type="term" value="F:phosphoribosylanthranilate isomerase activity"/>
    <property type="evidence" value="ECO:0007669"/>
    <property type="project" value="TreeGrafter"/>
</dbReference>
<feature type="domain" description="Indole-3-glycerol phosphate synthase" evidence="10">
    <location>
        <begin position="3"/>
        <end position="255"/>
    </location>
</feature>
<evidence type="ECO:0000256" key="6">
    <source>
        <dbReference type="ARBA" id="ARBA00022822"/>
    </source>
</evidence>
<name>A5D1S4_PELTS</name>
<dbReference type="InterPro" id="IPR013798">
    <property type="entry name" value="Indole-3-glycerol_P_synth_dom"/>
</dbReference>
<dbReference type="UniPathway" id="UPA00035">
    <property type="reaction ID" value="UER00043"/>
</dbReference>
<dbReference type="EMBL" id="AP009389">
    <property type="protein sequence ID" value="BAF59806.1"/>
    <property type="molecule type" value="Genomic_DNA"/>
</dbReference>
<keyword evidence="7 9" id="KW-0057">Aromatic amino acid biosynthesis</keyword>
<dbReference type="HAMAP" id="MF_00134_B">
    <property type="entry name" value="IGPS_B"/>
    <property type="match status" value="1"/>
</dbReference>
<dbReference type="EC" id="4.1.1.48" evidence="9"/>
<gene>
    <name evidence="11" type="primary">TrpC</name>
    <name evidence="9" type="synonym">trpC</name>
    <name evidence="11" type="ordered locus">PTH_1625</name>
</gene>
<comment type="pathway">
    <text evidence="2 9">Amino-acid biosynthesis; L-tryptophan biosynthesis; L-tryptophan from chorismate: step 4/5.</text>
</comment>
<dbReference type="KEGG" id="pth:PTH_1625"/>
<accession>A5D1S4</accession>
<dbReference type="HOGENOM" id="CLU_034247_2_0_9"/>
<keyword evidence="12" id="KW-1185">Reference proteome</keyword>
<dbReference type="eggNOG" id="COG0134">
    <property type="taxonomic scope" value="Bacteria"/>
</dbReference>
<dbReference type="AlphaFoldDB" id="A5D1S4"/>
<dbReference type="NCBIfam" id="NF001377">
    <property type="entry name" value="PRK00278.2-4"/>
    <property type="match status" value="1"/>
</dbReference>
<keyword evidence="5 9" id="KW-0210">Decarboxylase</keyword>
<dbReference type="CDD" id="cd00331">
    <property type="entry name" value="IGPS"/>
    <property type="match status" value="1"/>
</dbReference>
<evidence type="ECO:0000256" key="8">
    <source>
        <dbReference type="ARBA" id="ARBA00023239"/>
    </source>
</evidence>
<evidence type="ECO:0000256" key="7">
    <source>
        <dbReference type="ARBA" id="ARBA00023141"/>
    </source>
</evidence>
<dbReference type="PANTHER" id="PTHR22854:SF2">
    <property type="entry name" value="INDOLE-3-GLYCEROL-PHOSPHATE SYNTHASE"/>
    <property type="match status" value="1"/>
</dbReference>
<evidence type="ECO:0000256" key="5">
    <source>
        <dbReference type="ARBA" id="ARBA00022793"/>
    </source>
</evidence>
<organism evidence="11 12">
    <name type="scientific">Pelotomaculum thermopropionicum (strain DSM 13744 / JCM 10971 / SI)</name>
    <dbReference type="NCBI Taxonomy" id="370438"/>
    <lineage>
        <taxon>Bacteria</taxon>
        <taxon>Bacillati</taxon>
        <taxon>Bacillota</taxon>
        <taxon>Clostridia</taxon>
        <taxon>Eubacteriales</taxon>
        <taxon>Desulfotomaculaceae</taxon>
        <taxon>Pelotomaculum</taxon>
    </lineage>
</organism>
<evidence type="ECO:0000256" key="4">
    <source>
        <dbReference type="ARBA" id="ARBA00022605"/>
    </source>
</evidence>
<dbReference type="Proteomes" id="UP000006556">
    <property type="component" value="Chromosome"/>
</dbReference>
<dbReference type="InterPro" id="IPR011060">
    <property type="entry name" value="RibuloseP-bd_barrel"/>
</dbReference>
<dbReference type="SUPFAM" id="SSF51366">
    <property type="entry name" value="Ribulose-phoshate binding barrel"/>
    <property type="match status" value="1"/>
</dbReference>
<dbReference type="STRING" id="370438.PTH_1625"/>